<gene>
    <name evidence="1" type="ORF">EGH21_19440</name>
</gene>
<accession>A0AAW4PVY4</accession>
<comment type="caution">
    <text evidence="1">The sequence shown here is derived from an EMBL/GenBank/DDBJ whole genome shotgun (WGS) entry which is preliminary data.</text>
</comment>
<keyword evidence="2" id="KW-1185">Reference proteome</keyword>
<dbReference type="InterPro" id="IPR035093">
    <property type="entry name" value="RelE/ParE_toxin_dom_sf"/>
</dbReference>
<dbReference type="Gene3D" id="3.30.2310.20">
    <property type="entry name" value="RelE-like"/>
    <property type="match status" value="1"/>
</dbReference>
<dbReference type="RefSeq" id="WP_220620069.1">
    <property type="nucleotide sequence ID" value="NZ_RKLR01000011.1"/>
</dbReference>
<evidence type="ECO:0000313" key="1">
    <source>
        <dbReference type="EMBL" id="MBX0325203.1"/>
    </source>
</evidence>
<dbReference type="EMBL" id="RKLR01000011">
    <property type="protein sequence ID" value="MBX0325203.1"/>
    <property type="molecule type" value="Genomic_DNA"/>
</dbReference>
<organism evidence="1 2">
    <name type="scientific">Haloarcula rubra</name>
    <dbReference type="NCBI Taxonomy" id="2487747"/>
    <lineage>
        <taxon>Archaea</taxon>
        <taxon>Methanobacteriati</taxon>
        <taxon>Methanobacteriota</taxon>
        <taxon>Stenosarchaea group</taxon>
        <taxon>Halobacteria</taxon>
        <taxon>Halobacteriales</taxon>
        <taxon>Haloarculaceae</taxon>
        <taxon>Haloarcula</taxon>
    </lineage>
</organism>
<protein>
    <submittedName>
        <fullName evidence="1">Type II toxin-antitoxin system RelE/ParE family toxin</fullName>
    </submittedName>
</protein>
<dbReference type="AlphaFoldDB" id="A0AAW4PVY4"/>
<reference evidence="1 2" key="1">
    <citation type="submission" date="2021-06" db="EMBL/GenBank/DDBJ databases">
        <title>Halomicroarcula sp. a new haloarchaeum isolated from saline soil.</title>
        <authorList>
            <person name="Duran-Viseras A."/>
            <person name="Sanchez-Porro C."/>
            <person name="Ventosa A."/>
        </authorList>
    </citation>
    <scope>NUCLEOTIDE SEQUENCE [LARGE SCALE GENOMIC DNA]</scope>
    <source>
        <strain evidence="1 2">F13</strain>
    </source>
</reference>
<name>A0AAW4PVY4_9EURY</name>
<dbReference type="Proteomes" id="UP001430377">
    <property type="component" value="Unassembled WGS sequence"/>
</dbReference>
<proteinExistence type="predicted"/>
<sequence>MDPTASDEGWDWEFSPRAETQFAQLDSDTQQRIIDKLDDVVSSEWRDPDEFLEPLTNSPFQKLRVGGYRLGCRLHRESTLLRVESVRKREGAYKGDD</sequence>
<dbReference type="SUPFAM" id="SSF143011">
    <property type="entry name" value="RelE-like"/>
    <property type="match status" value="1"/>
</dbReference>
<evidence type="ECO:0000313" key="2">
    <source>
        <dbReference type="Proteomes" id="UP001430377"/>
    </source>
</evidence>